<evidence type="ECO:0008006" key="3">
    <source>
        <dbReference type="Google" id="ProtNLM"/>
    </source>
</evidence>
<dbReference type="Gramene" id="ERN10917">
    <property type="protein sequence ID" value="ERN10917"/>
    <property type="gene ID" value="AMTR_s00164p00051510"/>
</dbReference>
<dbReference type="Proteomes" id="UP000017836">
    <property type="component" value="Unassembled WGS sequence"/>
</dbReference>
<reference evidence="2" key="1">
    <citation type="journal article" date="2013" name="Science">
        <title>The Amborella genome and the evolution of flowering plants.</title>
        <authorList>
            <consortium name="Amborella Genome Project"/>
        </authorList>
    </citation>
    <scope>NUCLEOTIDE SEQUENCE [LARGE SCALE GENOMIC DNA]</scope>
</reference>
<evidence type="ECO:0000313" key="2">
    <source>
        <dbReference type="Proteomes" id="UP000017836"/>
    </source>
</evidence>
<protein>
    <recommendedName>
        <fullName evidence="3">Transposase MuDR plant domain-containing protein</fullName>
    </recommendedName>
</protein>
<dbReference type="AlphaFoldDB" id="W1PLM2"/>
<evidence type="ECO:0000313" key="1">
    <source>
        <dbReference type="EMBL" id="ERN10917.1"/>
    </source>
</evidence>
<proteinExistence type="predicted"/>
<dbReference type="EMBL" id="KI392764">
    <property type="protein sequence ID" value="ERN10917.1"/>
    <property type="molecule type" value="Genomic_DNA"/>
</dbReference>
<organism evidence="1 2">
    <name type="scientific">Amborella trichopoda</name>
    <dbReference type="NCBI Taxonomy" id="13333"/>
    <lineage>
        <taxon>Eukaryota</taxon>
        <taxon>Viridiplantae</taxon>
        <taxon>Streptophyta</taxon>
        <taxon>Embryophyta</taxon>
        <taxon>Tracheophyta</taxon>
        <taxon>Spermatophyta</taxon>
        <taxon>Magnoliopsida</taxon>
        <taxon>Amborellales</taxon>
        <taxon>Amborellaceae</taxon>
        <taxon>Amborella</taxon>
    </lineage>
</organism>
<keyword evidence="2" id="KW-1185">Reference proteome</keyword>
<dbReference type="HOGENOM" id="CLU_101934_0_0_1"/>
<sequence length="230" mass="26661">MIRIDDDDDISNMMEGSSLISMYVSNKPIEFDCTEYRPPTMPDNGPSDCIEYRPPTILDNGIEDEHDSEIERHIDDIDPIENPMRINRYKVVLRDDQDFDDVQAGRNHLIDYAISQNFNMKFIKNEVSELPCNHAIAAIDHKHEDVIEFYGIYFTVQMYRRAYSLPFNPMPDVLELSNIVYIAVLPSATRRTAGRPKKQHRQIEYKEITPLKCNRCGVVGRNRKTSKSST</sequence>
<name>W1PLM2_AMBTC</name>
<gene>
    <name evidence="1" type="ORF">AMTR_s00164p00051510</name>
</gene>
<accession>W1PLM2</accession>